<name>A0A0U5G7K0_ASPCI</name>
<dbReference type="EMBL" id="CDMC01000009">
    <property type="protein sequence ID" value="CEL07686.1"/>
    <property type="molecule type" value="Genomic_DNA"/>
</dbReference>
<proteinExistence type="predicted"/>
<reference evidence="3" key="1">
    <citation type="journal article" date="2016" name="Genome Announc.">
        <title>Draft genome sequences of fungus Aspergillus calidoustus.</title>
        <authorList>
            <person name="Horn F."/>
            <person name="Linde J."/>
            <person name="Mattern D.J."/>
            <person name="Walther G."/>
            <person name="Guthke R."/>
            <person name="Scherlach K."/>
            <person name="Martin K."/>
            <person name="Brakhage A.A."/>
            <person name="Petzke L."/>
            <person name="Valiante V."/>
        </authorList>
    </citation>
    <scope>NUCLEOTIDE SEQUENCE [LARGE SCALE GENOMIC DNA]</scope>
    <source>
        <strain evidence="3">SF006504</strain>
    </source>
</reference>
<feature type="region of interest" description="Disordered" evidence="1">
    <location>
        <begin position="246"/>
        <end position="276"/>
    </location>
</feature>
<dbReference type="OrthoDB" id="4391456at2759"/>
<gene>
    <name evidence="2" type="ORF">ASPCAL10842</name>
</gene>
<evidence type="ECO:0000313" key="2">
    <source>
        <dbReference type="EMBL" id="CEL07686.1"/>
    </source>
</evidence>
<accession>A0A0U5G7K0</accession>
<sequence>MTSAWISLKKPPLYGNGQSSYRNLPEAERANLGLSLGRGFKTLGGLQIMQINEALTIILRVGLCQSYTLQRNSETVFEESLPVDSTAARVFYLWVAFKESYSDNVLPGPALLTEEELGELAQRIGEDLDILRSLDEDQMKDVLNRIYKARYLHDYTILPAIDFVNIDLDAPITGSNDSANAANEHPTPVNFDDFLISDGPETEAGNRDILGIPNNTTHTENTPEVAESERVMSFETSSTEINAVSCYPTPSSDGLDSPRPQKMPTRSDFPRTSDHRRVNGRNIQRQRKKAGARIKLDPIAKALLKGYNSELNDEAIRKVLTAEACFLPPNLQTLRSLSDQWHNNVSQGRHALGLPTEWVGIQAAWNYVKELEAKTLDPVAENVAYLLFHFNYKELCKRPKKYCPRPPNTHERSTTHVLNCIIEAAYPDDGFRGLEGEQLRRQLGYIIRKGQWCWQVVASLGSGVLLRGEWLDKMYNETFSAACVDALVTYISNVRPGTTRLFRSLEPTMKTLMFGRLPDFIKVFRTSGNDLQDQLCTASTEDEKAWATQVTESRWDQINARQIAKERISDFSYLTQRSVLS</sequence>
<evidence type="ECO:0000256" key="1">
    <source>
        <dbReference type="SAM" id="MobiDB-lite"/>
    </source>
</evidence>
<dbReference type="Proteomes" id="UP000054771">
    <property type="component" value="Unassembled WGS sequence"/>
</dbReference>
<protein>
    <submittedName>
        <fullName evidence="2">Uncharacterized protein</fullName>
    </submittedName>
</protein>
<evidence type="ECO:0000313" key="3">
    <source>
        <dbReference type="Proteomes" id="UP000054771"/>
    </source>
</evidence>
<organism evidence="2 3">
    <name type="scientific">Aspergillus calidoustus</name>
    <dbReference type="NCBI Taxonomy" id="454130"/>
    <lineage>
        <taxon>Eukaryota</taxon>
        <taxon>Fungi</taxon>
        <taxon>Dikarya</taxon>
        <taxon>Ascomycota</taxon>
        <taxon>Pezizomycotina</taxon>
        <taxon>Eurotiomycetes</taxon>
        <taxon>Eurotiomycetidae</taxon>
        <taxon>Eurotiales</taxon>
        <taxon>Aspergillaceae</taxon>
        <taxon>Aspergillus</taxon>
        <taxon>Aspergillus subgen. Nidulantes</taxon>
    </lineage>
</organism>
<keyword evidence="3" id="KW-1185">Reference proteome</keyword>
<dbReference type="AlphaFoldDB" id="A0A0U5G7K0"/>